<evidence type="ECO:0000256" key="2">
    <source>
        <dbReference type="ARBA" id="ARBA00023002"/>
    </source>
</evidence>
<dbReference type="CDD" id="cd02000">
    <property type="entry name" value="TPP_E1_PDC_ADC_BCADC"/>
    <property type="match status" value="1"/>
</dbReference>
<name>A0A6J6EW84_9ZZZZ</name>
<evidence type="ECO:0000256" key="3">
    <source>
        <dbReference type="ARBA" id="ARBA00023052"/>
    </source>
</evidence>
<dbReference type="EMBL" id="CAEZTU010000042">
    <property type="protein sequence ID" value="CAB4580257.1"/>
    <property type="molecule type" value="Genomic_DNA"/>
</dbReference>
<reference evidence="6" key="1">
    <citation type="submission" date="2020-05" db="EMBL/GenBank/DDBJ databases">
        <authorList>
            <person name="Chiriac C."/>
            <person name="Salcher M."/>
            <person name="Ghai R."/>
            <person name="Kavagutti S V."/>
        </authorList>
    </citation>
    <scope>NUCLEOTIDE SEQUENCE</scope>
</reference>
<evidence type="ECO:0000259" key="5">
    <source>
        <dbReference type="Pfam" id="PF00676"/>
    </source>
</evidence>
<dbReference type="InterPro" id="IPR001017">
    <property type="entry name" value="DH_E1"/>
</dbReference>
<accession>A0A6J6EW84</accession>
<dbReference type="Pfam" id="PF00676">
    <property type="entry name" value="E1_dh"/>
    <property type="match status" value="1"/>
</dbReference>
<feature type="transmembrane region" description="Helical" evidence="4">
    <location>
        <begin position="117"/>
        <end position="138"/>
    </location>
</feature>
<keyword evidence="4" id="KW-1133">Transmembrane helix</keyword>
<evidence type="ECO:0000313" key="6">
    <source>
        <dbReference type="EMBL" id="CAB4580257.1"/>
    </source>
</evidence>
<dbReference type="SUPFAM" id="SSF52518">
    <property type="entry name" value="Thiamin diphosphate-binding fold (THDP-binding)"/>
    <property type="match status" value="1"/>
</dbReference>
<keyword evidence="3" id="KW-0786">Thiamine pyrophosphate</keyword>
<protein>
    <submittedName>
        <fullName evidence="6">Unannotated protein</fullName>
    </submittedName>
</protein>
<gene>
    <name evidence="6" type="ORF">UFOPK1740_00877</name>
</gene>
<dbReference type="PANTHER" id="PTHR11516">
    <property type="entry name" value="PYRUVATE DEHYDROGENASE E1 COMPONENT, ALPHA SUBUNIT BACTERIAL AND ORGANELLAR"/>
    <property type="match status" value="1"/>
</dbReference>
<sequence length="338" mass="37401">MTNREIDLKAQDSELLISLFKNIIRLRKFEDKVYQLFLKGELPGTIHQYQGQEAVAVGVCSVLEKSDWITSTHRPHGHAIAKGIKMRDAMAELYGKETGCCKGKGGSMHLGDPEVGMLPAIAIVAGGVSVVTGIGLAFKLKKTKQVAACFFGEGATNEGAFHEGLNMAAYQKLPIIYVCENNVYGASTPYNKTTLVEDVAERVKSYGMRSKIVDGMNVVEVYLAAKEAKESILNGEGPILIEAKTYRFAGHSRGDAKKYRTKEEEEYWKNLDPIERMKDSLFDNNLLDNESYALILKDIQVEIDDAVLFAQQSNFPPVEDAFVDAYATKMNSPLDVQL</sequence>
<keyword evidence="2" id="KW-0560">Oxidoreductase</keyword>
<keyword evidence="4" id="KW-0472">Membrane</keyword>
<dbReference type="AlphaFoldDB" id="A0A6J6EW84"/>
<evidence type="ECO:0000256" key="1">
    <source>
        <dbReference type="ARBA" id="ARBA00001964"/>
    </source>
</evidence>
<comment type="cofactor">
    <cofactor evidence="1">
        <name>thiamine diphosphate</name>
        <dbReference type="ChEBI" id="CHEBI:58937"/>
    </cofactor>
</comment>
<evidence type="ECO:0000256" key="4">
    <source>
        <dbReference type="SAM" id="Phobius"/>
    </source>
</evidence>
<dbReference type="PANTHER" id="PTHR11516:SF60">
    <property type="entry name" value="PYRUVATE DEHYDROGENASE E1 COMPONENT SUBUNIT ALPHA"/>
    <property type="match status" value="1"/>
</dbReference>
<organism evidence="6">
    <name type="scientific">freshwater metagenome</name>
    <dbReference type="NCBI Taxonomy" id="449393"/>
    <lineage>
        <taxon>unclassified sequences</taxon>
        <taxon>metagenomes</taxon>
        <taxon>ecological metagenomes</taxon>
    </lineage>
</organism>
<dbReference type="GO" id="GO:0004739">
    <property type="term" value="F:pyruvate dehydrogenase (acetyl-transferring) activity"/>
    <property type="evidence" value="ECO:0007669"/>
    <property type="project" value="TreeGrafter"/>
</dbReference>
<dbReference type="Gene3D" id="3.40.50.970">
    <property type="match status" value="1"/>
</dbReference>
<proteinExistence type="predicted"/>
<dbReference type="InterPro" id="IPR050642">
    <property type="entry name" value="PDH_E1_Alpha_Subunit"/>
</dbReference>
<feature type="domain" description="Dehydrogenase E1 component" evidence="5">
    <location>
        <begin position="25"/>
        <end position="318"/>
    </location>
</feature>
<keyword evidence="4" id="KW-0812">Transmembrane</keyword>
<dbReference type="GO" id="GO:0006086">
    <property type="term" value="P:pyruvate decarboxylation to acetyl-CoA"/>
    <property type="evidence" value="ECO:0007669"/>
    <property type="project" value="TreeGrafter"/>
</dbReference>
<dbReference type="InterPro" id="IPR029061">
    <property type="entry name" value="THDP-binding"/>
</dbReference>